<protein>
    <submittedName>
        <fullName evidence="1">JEV E protein, JEV M, Viral encephalitis, neutralizing monoclonal</fullName>
    </submittedName>
</protein>
<sequence>MIMCLWNRQKRIDRLVCESVIVIEQTYCVYHRSTCKPHYAEEAKSRCMIIIDLGLSNRDRKWLEKHKDKDWLSRRVEYWVWKIKNGG</sequence>
<accession>A0A8S5N072</accession>
<dbReference type="EMBL" id="BK015029">
    <property type="protein sequence ID" value="DAD87844.1"/>
    <property type="molecule type" value="Genomic_DNA"/>
</dbReference>
<organism evidence="1">
    <name type="scientific">Siphoviridae sp. ct43U4</name>
    <dbReference type="NCBI Taxonomy" id="2826285"/>
    <lineage>
        <taxon>Viruses</taxon>
        <taxon>Duplodnaviria</taxon>
        <taxon>Heunggongvirae</taxon>
        <taxon>Uroviricota</taxon>
        <taxon>Caudoviricetes</taxon>
    </lineage>
</organism>
<reference evidence="1" key="1">
    <citation type="journal article" date="2021" name="Proc. Natl. Acad. Sci. U.S.A.">
        <title>A Catalog of Tens of Thousands of Viruses from Human Metagenomes Reveals Hidden Associations with Chronic Diseases.</title>
        <authorList>
            <person name="Tisza M.J."/>
            <person name="Buck C.B."/>
        </authorList>
    </citation>
    <scope>NUCLEOTIDE SEQUENCE</scope>
    <source>
        <strain evidence="1">Ct43U4</strain>
    </source>
</reference>
<proteinExistence type="predicted"/>
<evidence type="ECO:0000313" key="1">
    <source>
        <dbReference type="EMBL" id="DAD87844.1"/>
    </source>
</evidence>
<name>A0A8S5N072_9CAUD</name>